<dbReference type="RefSeq" id="XP_033424007.1">
    <property type="nucleotide sequence ID" value="XM_033573455.1"/>
</dbReference>
<dbReference type="GO" id="GO:0006629">
    <property type="term" value="P:lipid metabolic process"/>
    <property type="evidence" value="ECO:0007669"/>
    <property type="project" value="UniProtKB-KW"/>
</dbReference>
<dbReference type="GO" id="GO:0005975">
    <property type="term" value="P:carbohydrate metabolic process"/>
    <property type="evidence" value="ECO:0007669"/>
    <property type="project" value="InterPro"/>
</dbReference>
<dbReference type="EMBL" id="QUQM01000006">
    <property type="protein sequence ID" value="KAA8644646.1"/>
    <property type="molecule type" value="Genomic_DNA"/>
</dbReference>
<evidence type="ECO:0000313" key="8">
    <source>
        <dbReference type="Proteomes" id="UP000324241"/>
    </source>
</evidence>
<feature type="domain" description="Glycosyltransferase family 28 N-terminal" evidence="5">
    <location>
        <begin position="88"/>
        <end position="214"/>
    </location>
</feature>
<accession>A0A5M9MFV9</accession>
<gene>
    <name evidence="7" type="ORF">ATNIH1004_008852</name>
</gene>
<dbReference type="InterPro" id="IPR010610">
    <property type="entry name" value="EryCIII-like_C"/>
</dbReference>
<dbReference type="AlphaFoldDB" id="A0A5M9MFV9"/>
<evidence type="ECO:0000259" key="5">
    <source>
        <dbReference type="Pfam" id="PF03033"/>
    </source>
</evidence>
<dbReference type="Proteomes" id="UP000324241">
    <property type="component" value="Unassembled WGS sequence"/>
</dbReference>
<evidence type="ECO:0000256" key="2">
    <source>
        <dbReference type="ARBA" id="ARBA00022679"/>
    </source>
</evidence>
<dbReference type="SUPFAM" id="SSF53756">
    <property type="entry name" value="UDP-Glycosyltransferase/glycogen phosphorylase"/>
    <property type="match status" value="1"/>
</dbReference>
<sequence>MASGVAPAPNTPVSLPPQVGDRPQRRASATDGLESQAHITDDGRLEIELKDDDPQVADLVHALRRQPTRRPSEAAKADVTHFPIKLNVVIHVVGSRGDVQPFIALGNALQKHGHRVRLATHLVFRDFVKENGLEFFNIGGDPFELMSFMVKNPNLIPKMQTLIGGDEPVTAPAFVADAIIANPPSFAHVHCAEKMGIPLHLMFTMPWSPTQAFPHPLANIHPRNVKPSVANFASYAITEMVIWQGVGDLINDFRRFELGLEQLDVMRAPSLIHRLHIPFTYLWSPSFLHKPDDWHDHINIAGFNFLSANKGYTPPPDLVEFLEAGPPPIYIGFGSIVVDDPDALTQTILDAVGMTGQRALISKGWGGFGADQINRSDVYFLGSVPHDWLFQRVSCVIHHGGAGTTATGLAFGRPTTIVPFFGDQPFWGTLVALNGAGPSPIPIKKLTAELLADAIHFCLKPSAVEKAQRLSENIRAEDGARTGLESFHRHLQQDLRLIQCSLCPDRPAVWRVRRTKIILSTFAATVLVQGNKLDPKDVKLYRTKRYTLEHGCAATDTFTGAMSNFITGLVDFPVNVVQNIAQPASDRFAENYNLYSCEDRSAAIRTPAVTVMDSASPRISSQGEGTQNNDDTKSILSLSSAFTTQSQVDAPSMNIRRSPLQSIATNTAYTGRRVANWVIEVPMGVTVLLSQTFHHGPRWYHDRTVRETPEVDGVRSGFVAAGKEFGYSFYDGIIGIVTQPMQGWRDEGFGGMAKGIGKGVGGIILKPQAGMWGLLGYPLNGIHRGIERSYGAKRKNYIVHSRIRQGLAESESASQEERDSVLEKWRAYEKGVGIKHEKQPR</sequence>
<dbReference type="FunFam" id="3.40.50.2000:FF:000009">
    <property type="entry name" value="Sterol 3-beta-glucosyltransferase UGT80A2"/>
    <property type="match status" value="1"/>
</dbReference>
<dbReference type="Pfam" id="PF03033">
    <property type="entry name" value="Glyco_transf_28"/>
    <property type="match status" value="1"/>
</dbReference>
<organism evidence="7 8">
    <name type="scientific">Aspergillus tanneri</name>
    <dbReference type="NCBI Taxonomy" id="1220188"/>
    <lineage>
        <taxon>Eukaryota</taxon>
        <taxon>Fungi</taxon>
        <taxon>Dikarya</taxon>
        <taxon>Ascomycota</taxon>
        <taxon>Pezizomycotina</taxon>
        <taxon>Eurotiomycetes</taxon>
        <taxon>Eurotiomycetidae</taxon>
        <taxon>Eurotiales</taxon>
        <taxon>Aspergillaceae</taxon>
        <taxon>Aspergillus</taxon>
        <taxon>Aspergillus subgen. Circumdati</taxon>
    </lineage>
</organism>
<dbReference type="PANTHER" id="PTHR48050:SF13">
    <property type="entry name" value="STEROL 3-BETA-GLUCOSYLTRANSFERASE UGT80A2"/>
    <property type="match status" value="1"/>
</dbReference>
<feature type="region of interest" description="Disordered" evidence="4">
    <location>
        <begin position="1"/>
        <end position="43"/>
    </location>
</feature>
<dbReference type="GeneID" id="54331554"/>
<keyword evidence="3" id="KW-0443">Lipid metabolism</keyword>
<comment type="caution">
    <text evidence="7">The sequence shown here is derived from an EMBL/GenBank/DDBJ whole genome shotgun (WGS) entry which is preliminary data.</text>
</comment>
<evidence type="ECO:0000256" key="1">
    <source>
        <dbReference type="ARBA" id="ARBA00004184"/>
    </source>
</evidence>
<dbReference type="Gene3D" id="3.40.50.2000">
    <property type="entry name" value="Glycogen Phosphorylase B"/>
    <property type="match status" value="2"/>
</dbReference>
<dbReference type="Pfam" id="PF06722">
    <property type="entry name" value="EryCIII-like_C"/>
    <property type="match status" value="1"/>
</dbReference>
<dbReference type="InterPro" id="IPR004276">
    <property type="entry name" value="GlycoTrans_28_N"/>
</dbReference>
<dbReference type="VEuPathDB" id="FungiDB:EYZ11_008835"/>
<comment type="subcellular location">
    <subcellularLocation>
        <location evidence="1">Endomembrane system</location>
        <topology evidence="1">Peripheral membrane protein</topology>
    </subcellularLocation>
</comment>
<name>A0A5M9MFV9_9EURO</name>
<dbReference type="InterPro" id="IPR050426">
    <property type="entry name" value="Glycosyltransferase_28"/>
</dbReference>
<dbReference type="VEuPathDB" id="FungiDB:EYZ11_008837"/>
<feature type="domain" description="Erythromycin biosynthesis protein CIII-like C-terminal" evidence="6">
    <location>
        <begin position="380"/>
        <end position="476"/>
    </location>
</feature>
<proteinExistence type="predicted"/>
<dbReference type="CDD" id="cd03784">
    <property type="entry name" value="GT1_Gtf-like"/>
    <property type="match status" value="1"/>
</dbReference>
<keyword evidence="2" id="KW-0808">Transferase</keyword>
<dbReference type="OrthoDB" id="5835829at2759"/>
<evidence type="ECO:0000256" key="3">
    <source>
        <dbReference type="ARBA" id="ARBA00023098"/>
    </source>
</evidence>
<dbReference type="GO" id="GO:0012505">
    <property type="term" value="C:endomembrane system"/>
    <property type="evidence" value="ECO:0007669"/>
    <property type="project" value="UniProtKB-SubCell"/>
</dbReference>
<evidence type="ECO:0000259" key="6">
    <source>
        <dbReference type="Pfam" id="PF06722"/>
    </source>
</evidence>
<reference evidence="7 8" key="1">
    <citation type="submission" date="2019-08" db="EMBL/GenBank/DDBJ databases">
        <title>The genome sequence of a newly discovered highly antifungal drug resistant Aspergillus species, Aspergillus tanneri NIH 1004.</title>
        <authorList>
            <person name="Mounaud S."/>
            <person name="Singh I."/>
            <person name="Joardar V."/>
            <person name="Pakala S."/>
            <person name="Pakala S."/>
            <person name="Venepally P."/>
            <person name="Chung J.K."/>
            <person name="Losada L."/>
            <person name="Nierman W.C."/>
        </authorList>
    </citation>
    <scope>NUCLEOTIDE SEQUENCE [LARGE SCALE GENOMIC DNA]</scope>
    <source>
        <strain evidence="7 8">NIH1004</strain>
    </source>
</reference>
<evidence type="ECO:0000313" key="7">
    <source>
        <dbReference type="EMBL" id="KAA8644646.1"/>
    </source>
</evidence>
<evidence type="ECO:0000256" key="4">
    <source>
        <dbReference type="SAM" id="MobiDB-lite"/>
    </source>
</evidence>
<dbReference type="GO" id="GO:0016906">
    <property type="term" value="F:sterol 3-beta-glucosyltransferase activity"/>
    <property type="evidence" value="ECO:0007669"/>
    <property type="project" value="UniProtKB-ARBA"/>
</dbReference>
<dbReference type="PANTHER" id="PTHR48050">
    <property type="entry name" value="STEROL 3-BETA-GLUCOSYLTRANSFERASE"/>
    <property type="match status" value="1"/>
</dbReference>
<dbReference type="InterPro" id="IPR002213">
    <property type="entry name" value="UDP_glucos_trans"/>
</dbReference>
<protein>
    <submittedName>
        <fullName evidence="7">Uncharacterized protein</fullName>
    </submittedName>
</protein>